<reference evidence="1" key="1">
    <citation type="submission" date="2024-12" db="EMBL/GenBank/DDBJ databases">
        <title>Comparative genomics and development of molecular markers within Purpureocillium lilacinum and among Purpureocillium species.</title>
        <authorList>
            <person name="Yeh Z.-Y."/>
            <person name="Ni N.-T."/>
            <person name="Lo P.-H."/>
            <person name="Mushyakhwo K."/>
            <person name="Lin C.-F."/>
            <person name="Nai Y.-S."/>
        </authorList>
    </citation>
    <scope>NUCLEOTIDE SEQUENCE</scope>
    <source>
        <strain evidence="1">NCHU-NPUST-175</strain>
    </source>
</reference>
<name>A0ACC4D8G4_PURLI</name>
<comment type="caution">
    <text evidence="1">The sequence shown here is derived from an EMBL/GenBank/DDBJ whole genome shotgun (WGS) entry which is preliminary data.</text>
</comment>
<evidence type="ECO:0000313" key="2">
    <source>
        <dbReference type="Proteomes" id="UP001638806"/>
    </source>
</evidence>
<accession>A0ACC4D8G4</accession>
<proteinExistence type="predicted"/>
<dbReference type="EMBL" id="JBGNUJ010000013">
    <property type="protein sequence ID" value="KAL3952263.1"/>
    <property type="molecule type" value="Genomic_DNA"/>
</dbReference>
<sequence length="335" mass="37795">MQQSCTIVLGSGRLDKGDIGAGPSNEAVRSLGTLSSRHDAARRTPCVTIPSPLEPRVLCDLHGRLRIVDELLAKTRIAVARGRIPWQRVSVLRTDRQYCSPGARRNRPVPPKLNWHLVAFYVQAGKTTLDNTKSDGRLAAYRRWQVPAGHARFASSPRAGHVRDTYQDRDNYHKDPRLSSPSPCPSPLRHQSDPALVKMLLVMWPHIRPEAACTDRLVSLDRAAQREGNSNWGISQQRPRQCSLRYVHKEARSATPPRQRTLLDRVSQHWRGRRLGNEQATFSEALLRSFVPCKACSDTVHVVKRNDEAQQQEKKQQQALSSTSIITPSDALWRK</sequence>
<gene>
    <name evidence="1" type="ORF">ACCO45_013980</name>
</gene>
<evidence type="ECO:0000313" key="1">
    <source>
        <dbReference type="EMBL" id="KAL3952263.1"/>
    </source>
</evidence>
<protein>
    <submittedName>
        <fullName evidence="1">Uncharacterized protein</fullName>
    </submittedName>
</protein>
<dbReference type="Proteomes" id="UP001638806">
    <property type="component" value="Unassembled WGS sequence"/>
</dbReference>
<keyword evidence="2" id="KW-1185">Reference proteome</keyword>
<organism evidence="1 2">
    <name type="scientific">Purpureocillium lilacinum</name>
    <name type="common">Paecilomyces lilacinus</name>
    <dbReference type="NCBI Taxonomy" id="33203"/>
    <lineage>
        <taxon>Eukaryota</taxon>
        <taxon>Fungi</taxon>
        <taxon>Dikarya</taxon>
        <taxon>Ascomycota</taxon>
        <taxon>Pezizomycotina</taxon>
        <taxon>Sordariomycetes</taxon>
        <taxon>Hypocreomycetidae</taxon>
        <taxon>Hypocreales</taxon>
        <taxon>Ophiocordycipitaceae</taxon>
        <taxon>Purpureocillium</taxon>
    </lineage>
</organism>